<gene>
    <name evidence="7" type="ORF">ZHD862_LOCUS25013</name>
</gene>
<dbReference type="GO" id="GO:0016020">
    <property type="term" value="C:membrane"/>
    <property type="evidence" value="ECO:0007669"/>
    <property type="project" value="UniProtKB-SubCell"/>
</dbReference>
<reference evidence="7" key="1">
    <citation type="submission" date="2021-02" db="EMBL/GenBank/DDBJ databases">
        <authorList>
            <person name="Nowell W R."/>
        </authorList>
    </citation>
    <scope>NUCLEOTIDE SEQUENCE</scope>
</reference>
<dbReference type="Gene3D" id="1.20.1070.10">
    <property type="entry name" value="Rhodopsin 7-helix transmembrane proteins"/>
    <property type="match status" value="1"/>
</dbReference>
<name>A0A814ZIR7_9BILA</name>
<sequence>MNFKYDGTTSLQIIQGSEVVYSDYGLCKYGQLFDPATGRCRDIYCQEINYKFNGTTCIPDENKNTINIYKRMSDIDLSVTLFILPTYHNENEKGNFSKRLHSQMNETCTDDWAKMFHNTLRGYLDIDYKRITNIKYNLKQNHDKVLQNSSNINLKATSNISEKHNNTNIIDSNSLLSDRINEQLFNNQSIFVNLNFSIIDRNETSNDTLTGLHVVTLVLLASEFHYIMDLCEKYSIKIEKISIISDKNKTREEFCSEPDKMYPTNTGIIRRRIRSDGEIDYVVDVPELETTYESGDYTYSFMVSTLTHQQRQKMSQEVSKSNSTSTVKMILVCNRKPQIVDRCPDSLIMRIALCEVIQYTNFSIRIKRTGRLYTNREYRYDEFRSDLYIVVCKHDIHNSTTNRKKFHFFDKAPGFLSTIAIFLSICALLITLITFILFSSLRNLPGCNIMNLIIALILAEILFLLQSLFIMTRPSICLLFALGIHFFFLASFFWMNIMAFDLWKTFHNGYSIYIYEIRERLPYYALYAWGMPVIIVLIGILLDIKNTRLKPCYGRFFRGCYDVCFHTKHDAPLQGCWIESALMRFLLFGVPIAIILVINFTFYALTIRNIRRTLKSSFFLLFFRVRVQVARKFQQKKQIIPGEHDVKIYMRMAVLTGFGWTIGFILFALPDSQQGFQYYLAIIFKYLFILLNATPGLFIFVVYVCNRRVFLLYQSLLIKLFQLIQLKYQICKEYLLNQSQIFFNKIKYRLIKSKTIFYKHKQQKLSIKI</sequence>
<keyword evidence="3 5" id="KW-1133">Transmembrane helix</keyword>
<feature type="transmembrane region" description="Helical" evidence="5">
    <location>
        <begin position="414"/>
        <end position="437"/>
    </location>
</feature>
<dbReference type="PRINTS" id="PR02001">
    <property type="entry name" value="GCR1CAMPR"/>
</dbReference>
<dbReference type="InterPro" id="IPR000832">
    <property type="entry name" value="GPCR_2_secretin-like"/>
</dbReference>
<dbReference type="InterPro" id="IPR017981">
    <property type="entry name" value="GPCR_2-like_7TM"/>
</dbReference>
<dbReference type="PANTHER" id="PTHR45902">
    <property type="entry name" value="LATROPHILIN RECEPTOR-LIKE PROTEIN A"/>
    <property type="match status" value="1"/>
</dbReference>
<dbReference type="CDD" id="cd15039">
    <property type="entry name" value="7tmB3_Methuselah-like"/>
    <property type="match status" value="1"/>
</dbReference>
<keyword evidence="4 5" id="KW-0472">Membrane</keyword>
<feature type="transmembrane region" description="Helical" evidence="5">
    <location>
        <begin position="585"/>
        <end position="604"/>
    </location>
</feature>
<dbReference type="Pfam" id="PF00002">
    <property type="entry name" value="7tm_2"/>
    <property type="match status" value="1"/>
</dbReference>
<feature type="domain" description="G-protein coupled receptors family 2 profile 2" evidence="6">
    <location>
        <begin position="413"/>
        <end position="707"/>
    </location>
</feature>
<dbReference type="PANTHER" id="PTHR45902:SF1">
    <property type="entry name" value="LATROPHILIN RECEPTOR-LIKE PROTEIN A"/>
    <property type="match status" value="1"/>
</dbReference>
<dbReference type="InterPro" id="IPR053231">
    <property type="entry name" value="GPCR_LN-TM7"/>
</dbReference>
<evidence type="ECO:0000313" key="8">
    <source>
        <dbReference type="Proteomes" id="UP000663864"/>
    </source>
</evidence>
<dbReference type="InterPro" id="IPR022343">
    <property type="entry name" value="GCR1-cAMP_receptor"/>
</dbReference>
<dbReference type="EMBL" id="CAJNOT010001744">
    <property type="protein sequence ID" value="CAF1243688.1"/>
    <property type="molecule type" value="Genomic_DNA"/>
</dbReference>
<feature type="transmembrane region" description="Helical" evidence="5">
    <location>
        <begin position="478"/>
        <end position="503"/>
    </location>
</feature>
<accession>A0A814ZIR7</accession>
<feature type="transmembrane region" description="Helical" evidence="5">
    <location>
        <begin position="676"/>
        <end position="705"/>
    </location>
</feature>
<evidence type="ECO:0000313" key="7">
    <source>
        <dbReference type="EMBL" id="CAF1243688.1"/>
    </source>
</evidence>
<keyword evidence="2 5" id="KW-0812">Transmembrane</keyword>
<evidence type="ECO:0000256" key="1">
    <source>
        <dbReference type="ARBA" id="ARBA00004141"/>
    </source>
</evidence>
<evidence type="ECO:0000256" key="2">
    <source>
        <dbReference type="ARBA" id="ARBA00022692"/>
    </source>
</evidence>
<feature type="transmembrane region" description="Helical" evidence="5">
    <location>
        <begin position="523"/>
        <end position="542"/>
    </location>
</feature>
<feature type="transmembrane region" description="Helical" evidence="5">
    <location>
        <begin position="648"/>
        <end position="670"/>
    </location>
</feature>
<dbReference type="PROSITE" id="PS50261">
    <property type="entry name" value="G_PROTEIN_RECEP_F2_4"/>
    <property type="match status" value="1"/>
</dbReference>
<dbReference type="AlphaFoldDB" id="A0A814ZIR7"/>
<proteinExistence type="predicted"/>
<dbReference type="GO" id="GO:0007166">
    <property type="term" value="P:cell surface receptor signaling pathway"/>
    <property type="evidence" value="ECO:0007669"/>
    <property type="project" value="InterPro"/>
</dbReference>
<organism evidence="7 8">
    <name type="scientific">Rotaria sordida</name>
    <dbReference type="NCBI Taxonomy" id="392033"/>
    <lineage>
        <taxon>Eukaryota</taxon>
        <taxon>Metazoa</taxon>
        <taxon>Spiralia</taxon>
        <taxon>Gnathifera</taxon>
        <taxon>Rotifera</taxon>
        <taxon>Eurotatoria</taxon>
        <taxon>Bdelloidea</taxon>
        <taxon>Philodinida</taxon>
        <taxon>Philodinidae</taxon>
        <taxon>Rotaria</taxon>
    </lineage>
</organism>
<evidence type="ECO:0000256" key="4">
    <source>
        <dbReference type="ARBA" id="ARBA00023136"/>
    </source>
</evidence>
<evidence type="ECO:0000256" key="3">
    <source>
        <dbReference type="ARBA" id="ARBA00022989"/>
    </source>
</evidence>
<feature type="transmembrane region" description="Helical" evidence="5">
    <location>
        <begin position="449"/>
        <end position="471"/>
    </location>
</feature>
<dbReference type="GO" id="GO:0004930">
    <property type="term" value="F:G protein-coupled receptor activity"/>
    <property type="evidence" value="ECO:0007669"/>
    <property type="project" value="InterPro"/>
</dbReference>
<protein>
    <recommendedName>
        <fullName evidence="6">G-protein coupled receptors family 2 profile 2 domain-containing protein</fullName>
    </recommendedName>
</protein>
<comment type="subcellular location">
    <subcellularLocation>
        <location evidence="1">Membrane</location>
        <topology evidence="1">Multi-pass membrane protein</topology>
    </subcellularLocation>
</comment>
<comment type="caution">
    <text evidence="7">The sequence shown here is derived from an EMBL/GenBank/DDBJ whole genome shotgun (WGS) entry which is preliminary data.</text>
</comment>
<evidence type="ECO:0000259" key="6">
    <source>
        <dbReference type="PROSITE" id="PS50261"/>
    </source>
</evidence>
<dbReference type="Proteomes" id="UP000663864">
    <property type="component" value="Unassembled WGS sequence"/>
</dbReference>
<evidence type="ECO:0000256" key="5">
    <source>
        <dbReference type="SAM" id="Phobius"/>
    </source>
</evidence>